<dbReference type="PANTHER" id="PTHR36513:SF1">
    <property type="entry name" value="TRANSMEMBRANE PROTEIN"/>
    <property type="match status" value="1"/>
</dbReference>
<evidence type="ECO:0008006" key="2">
    <source>
        <dbReference type="Google" id="ProtNLM"/>
    </source>
</evidence>
<dbReference type="InterPro" id="IPR029058">
    <property type="entry name" value="AB_hydrolase_fold"/>
</dbReference>
<dbReference type="InterPro" id="IPR010297">
    <property type="entry name" value="DUF900_hydrolase"/>
</dbReference>
<dbReference type="RefSeq" id="WP_004733547.1">
    <property type="nucleotide sequence ID" value="NZ_JAJGZN020000002.1"/>
</dbReference>
<dbReference type="SUPFAM" id="SSF53474">
    <property type="entry name" value="alpha/beta-Hydrolases"/>
    <property type="match status" value="1"/>
</dbReference>
<dbReference type="PANTHER" id="PTHR36513">
    <property type="entry name" value="ABC TRANSMEMBRANE TYPE-1 DOMAIN-CONTAINING PROTEIN"/>
    <property type="match status" value="1"/>
</dbReference>
<dbReference type="EMBL" id="MCXM01000011">
    <property type="protein sequence ID" value="PMK47948.1"/>
    <property type="molecule type" value="Genomic_DNA"/>
</dbReference>
<name>A0AB36XN04_9VIBR</name>
<reference evidence="1" key="2">
    <citation type="submission" date="2016-07" db="EMBL/GenBank/DDBJ databases">
        <authorList>
            <person name="Kauffman K."/>
            <person name="Arevalo P."/>
            <person name="Polz M.F."/>
        </authorList>
    </citation>
    <scope>NUCLEOTIDE SEQUENCE</scope>
    <source>
        <strain evidence="1">10N.261.52.F7</strain>
    </source>
</reference>
<organism evidence="1">
    <name type="scientific">Vibrio lentus</name>
    <dbReference type="NCBI Taxonomy" id="136468"/>
    <lineage>
        <taxon>Bacteria</taxon>
        <taxon>Pseudomonadati</taxon>
        <taxon>Pseudomonadota</taxon>
        <taxon>Gammaproteobacteria</taxon>
        <taxon>Vibrionales</taxon>
        <taxon>Vibrionaceae</taxon>
        <taxon>Vibrio</taxon>
    </lineage>
</organism>
<sequence length="474" mass="54494">MKIDMILSVLSEKFPRELVTLSSWSTYHVNYEDEYIFITTRQRQYSIHLNEFLEFVSVVLARRSFVVKDYQYEHKHVPYLLPIVEVILVTLGKDISNYYSPKRMHDTARKHQQSQCKESIDKIQFLSFLELDSIPKEISRTASSSPMHKLHDEEQNVLVEVHYATNRKSCGGEEIFSGERQNDLNYGITNVSIPTNVHKSGNVERPKVFLKFVFKENKNKHFVIDSGKSLTESEFKNSLIEKSQKKSMMIFVHGYNVNFKDAVFKSAQIKYDLTYEWPVLLFSWPSNDSIRSYPSDRENALYSSKCLANLLDLVENLGVEEVIVVAHSMGTFCLAEALSRVSDHTSFQRLALAAADIEKDAFATHYADDINRIFEHTTLYMSSTDTALLASDLVNEAIRVGDTRDDILVVQDMDSIDMSNLDKGVFSLGHSYVSEDNRALDDLYYYLVQGAKADARRLKSLVNKVNKNYWSLHT</sequence>
<proteinExistence type="predicted"/>
<accession>A0AB36XN04</accession>
<dbReference type="Gene3D" id="3.40.50.1820">
    <property type="entry name" value="alpha/beta hydrolase"/>
    <property type="match status" value="1"/>
</dbReference>
<protein>
    <recommendedName>
        <fullName evidence="2">Alpha/beta fold hydrolase</fullName>
    </recommendedName>
</protein>
<evidence type="ECO:0000313" key="1">
    <source>
        <dbReference type="EMBL" id="PMK47948.1"/>
    </source>
</evidence>
<reference key="1">
    <citation type="submission" date="2016-07" db="EMBL/GenBank/DDBJ databases">
        <title>Nontailed viruses are major unrecognized killers of bacteria in the ocean.</title>
        <authorList>
            <person name="Kauffman K."/>
            <person name="Hussain F."/>
            <person name="Yang J."/>
            <person name="Arevalo P."/>
            <person name="Brown J."/>
            <person name="Cutler M."/>
            <person name="Kelly L."/>
            <person name="Polz M.F."/>
        </authorList>
    </citation>
    <scope>NUCLEOTIDE SEQUENCE [LARGE SCALE GENOMIC DNA]</scope>
    <source>
        <strain>10N.261.52.F7</strain>
    </source>
</reference>
<reference evidence="1" key="3">
    <citation type="journal article" date="2018" name="Nature">
        <title>A major lineage of non-tailed dsDNA viruses as unrecognized killers of marine bacteria.</title>
        <authorList>
            <person name="Kauffman K.M."/>
            <person name="Hussain F.A."/>
            <person name="Yang J."/>
            <person name="Arevalo P."/>
            <person name="Brown J.M."/>
            <person name="Chang W.K."/>
            <person name="VanInsberghe D."/>
            <person name="Elsherbini J."/>
            <person name="Sharma R.S."/>
            <person name="Cutler M.B."/>
            <person name="Kelly L."/>
            <person name="Polz M.F."/>
        </authorList>
    </citation>
    <scope>NUCLEOTIDE SEQUENCE</scope>
    <source>
        <strain evidence="1">10N.261.52.F7</strain>
    </source>
</reference>
<gene>
    <name evidence="1" type="ORF">BCT99_13810</name>
</gene>
<dbReference type="AlphaFoldDB" id="A0AB36XN04"/>
<dbReference type="Pfam" id="PF05990">
    <property type="entry name" value="DUF900"/>
    <property type="match status" value="1"/>
</dbReference>
<comment type="caution">
    <text evidence="1">The sequence shown here is derived from an EMBL/GenBank/DDBJ whole genome shotgun (WGS) entry which is preliminary data.</text>
</comment>